<name>A0A800MVD9_CYTFI</name>
<evidence type="ECO:0000313" key="12">
    <source>
        <dbReference type="Proteomes" id="UP000465778"/>
    </source>
</evidence>
<comment type="similarity">
    <text evidence="1 9">Belongs to the precorrin methyltransferase family.</text>
</comment>
<dbReference type="InterPro" id="IPR006366">
    <property type="entry name" value="CobA/CysG_C"/>
</dbReference>
<dbReference type="Pfam" id="PF00590">
    <property type="entry name" value="TP_methylase"/>
    <property type="match status" value="1"/>
</dbReference>
<keyword evidence="6" id="KW-0949">S-adenosyl-L-methionine</keyword>
<dbReference type="GO" id="GO:0019354">
    <property type="term" value="P:siroheme biosynthetic process"/>
    <property type="evidence" value="ECO:0007669"/>
    <property type="project" value="InterPro"/>
</dbReference>
<dbReference type="Gene3D" id="3.40.50.10090">
    <property type="match status" value="2"/>
</dbReference>
<keyword evidence="7" id="KW-0627">Porphyrin biosynthesis</keyword>
<dbReference type="CDD" id="cd11642">
    <property type="entry name" value="SUMT"/>
    <property type="match status" value="1"/>
</dbReference>
<protein>
    <recommendedName>
        <fullName evidence="3">Uroporphyrinogen-III C-methyltransferase</fullName>
        <ecNumber evidence="2">2.1.1.107</ecNumber>
    </recommendedName>
    <alternativeName>
        <fullName evidence="8">Uroporphyrinogen III methylase</fullName>
    </alternativeName>
</protein>
<dbReference type="SUPFAM" id="SSF53790">
    <property type="entry name" value="Tetrapyrrole methylase"/>
    <property type="match status" value="1"/>
</dbReference>
<evidence type="ECO:0000259" key="10">
    <source>
        <dbReference type="Pfam" id="PF00590"/>
    </source>
</evidence>
<dbReference type="InterPro" id="IPR000878">
    <property type="entry name" value="4pyrrol_Mease"/>
</dbReference>
<evidence type="ECO:0000313" key="11">
    <source>
        <dbReference type="EMBL" id="KAF0823152.1"/>
    </source>
</evidence>
<dbReference type="PANTHER" id="PTHR45790:SF3">
    <property type="entry name" value="S-ADENOSYL-L-METHIONINE-DEPENDENT UROPORPHYRINOGEN III METHYLTRANSFERASE, CHLOROPLASTIC"/>
    <property type="match status" value="1"/>
</dbReference>
<evidence type="ECO:0000256" key="9">
    <source>
        <dbReference type="RuleBase" id="RU003960"/>
    </source>
</evidence>
<keyword evidence="5 9" id="KW-0808">Transferase</keyword>
<dbReference type="EC" id="2.1.1.107" evidence="2"/>
<dbReference type="GO" id="GO:0032259">
    <property type="term" value="P:methylation"/>
    <property type="evidence" value="ECO:0007669"/>
    <property type="project" value="UniProtKB-KW"/>
</dbReference>
<dbReference type="NCBIfam" id="TIGR01469">
    <property type="entry name" value="cobA_cysG_Cterm"/>
    <property type="match status" value="1"/>
</dbReference>
<evidence type="ECO:0000256" key="4">
    <source>
        <dbReference type="ARBA" id="ARBA00022603"/>
    </source>
</evidence>
<evidence type="ECO:0000256" key="2">
    <source>
        <dbReference type="ARBA" id="ARBA00012162"/>
    </source>
</evidence>
<reference evidence="11 12" key="1">
    <citation type="journal article" date="2020" name="G3 (Bethesda)">
        <title>Whole Genome Sequencing and Comparative Genomics of Two Nematicidal Bacillus Strains Reveals a Wide Range of Possible Virulence Factors.</title>
        <authorList>
            <person name="Susic N."/>
            <person name="Janezic S."/>
            <person name="Rupnik M."/>
            <person name="Geric Stare B."/>
        </authorList>
    </citation>
    <scope>NUCLEOTIDE SEQUENCE [LARGE SCALE GENOMIC DNA]</scope>
    <source>
        <strain evidence="11 12">I-1582</strain>
    </source>
</reference>
<dbReference type="PROSITE" id="PS00840">
    <property type="entry name" value="SUMT_2"/>
    <property type="match status" value="1"/>
</dbReference>
<dbReference type="SUPFAM" id="SSF69618">
    <property type="entry name" value="HemD-like"/>
    <property type="match status" value="1"/>
</dbReference>
<dbReference type="PROSITE" id="PS00839">
    <property type="entry name" value="SUMT_1"/>
    <property type="match status" value="1"/>
</dbReference>
<dbReference type="GO" id="GO:0004852">
    <property type="term" value="F:uroporphyrinogen-III synthase activity"/>
    <property type="evidence" value="ECO:0007669"/>
    <property type="project" value="InterPro"/>
</dbReference>
<dbReference type="InterPro" id="IPR014776">
    <property type="entry name" value="4pyrrole_Mease_sub2"/>
</dbReference>
<dbReference type="InterPro" id="IPR014777">
    <property type="entry name" value="4pyrrole_Mease_sub1"/>
</dbReference>
<feature type="domain" description="Tetrapyrrole methylase" evidence="10">
    <location>
        <begin position="4"/>
        <end position="216"/>
    </location>
</feature>
<dbReference type="Proteomes" id="UP000465778">
    <property type="component" value="Unassembled WGS sequence"/>
</dbReference>
<dbReference type="Gene3D" id="3.40.1010.10">
    <property type="entry name" value="Cobalt-precorrin-4 Transmethylase, Domain 1"/>
    <property type="match status" value="1"/>
</dbReference>
<dbReference type="InterPro" id="IPR036108">
    <property type="entry name" value="4pyrrol_syn_uPrphyn_synt_sf"/>
</dbReference>
<dbReference type="NCBIfam" id="NF004790">
    <property type="entry name" value="PRK06136.1"/>
    <property type="match status" value="1"/>
</dbReference>
<dbReference type="InterPro" id="IPR003043">
    <property type="entry name" value="Uropor_MeTrfase_CS"/>
</dbReference>
<dbReference type="FunFam" id="3.40.1010.10:FF:000001">
    <property type="entry name" value="Siroheme synthase"/>
    <property type="match status" value="1"/>
</dbReference>
<dbReference type="InterPro" id="IPR035996">
    <property type="entry name" value="4pyrrol_Methylase_sf"/>
</dbReference>
<evidence type="ECO:0000256" key="7">
    <source>
        <dbReference type="ARBA" id="ARBA00023244"/>
    </source>
</evidence>
<dbReference type="RefSeq" id="WP_236564680.1">
    <property type="nucleotide sequence ID" value="NZ_JBALOT010000018.1"/>
</dbReference>
<evidence type="ECO:0000256" key="3">
    <source>
        <dbReference type="ARBA" id="ARBA00018323"/>
    </source>
</evidence>
<dbReference type="AlphaFoldDB" id="A0A800MVD9"/>
<accession>A0A800MVD9</accession>
<sequence length="492" mass="54129">MKGKVYLVGAGPGDEGLITVKGLAAIQKADVILYDRLINPKLLESAPSHCELIYCGKFPKQHLLKQEIINEILIDKAMKGYNVIRLKGGDPGVFGRVGEEAEALAEQEIPYEIVPGISSGVAVPLYAGIPVTHREYGISFALVSAHDKSREGKPDIDWSGLVTSVDTIAFYMGVSNISYIADNLILHGKPKETPVILIQWGTYGRQKTLQGTIGDIAEKVKETGIQNPAITLVGGIVSLRDKLKWFENKPLYGRQILLARTGTVRSTLAAQLKEQGADVIEIPKWTKKDVPSNDKILNQLFTYKRILFTSPECTNEFIDLLINRNIDIRNVLADLYCLSKKSLKVLNERGLTGRLAAEMNLCGPLLIVGNRSLNVKKIPYVEPDGNHDILQTSEIILDESFIPIVGHMLRETTLDTIIFPSSSSVDAFMESVGYYGIEPDDLIKKLTIVCMGKSSGQQINAYGYTPDSVLSEPSAFELAKALIEETELESIK</sequence>
<dbReference type="FunFam" id="3.30.950.10:FF:000001">
    <property type="entry name" value="Siroheme synthase"/>
    <property type="match status" value="1"/>
</dbReference>
<dbReference type="GO" id="GO:0004851">
    <property type="term" value="F:uroporphyrin-III C-methyltransferase activity"/>
    <property type="evidence" value="ECO:0007669"/>
    <property type="project" value="UniProtKB-EC"/>
</dbReference>
<evidence type="ECO:0000256" key="8">
    <source>
        <dbReference type="ARBA" id="ARBA00079776"/>
    </source>
</evidence>
<dbReference type="InterPro" id="IPR050161">
    <property type="entry name" value="Siro_Cobalamin_biosynth"/>
</dbReference>
<comment type="caution">
    <text evidence="11">The sequence shown here is derived from an EMBL/GenBank/DDBJ whole genome shotgun (WGS) entry which is preliminary data.</text>
</comment>
<evidence type="ECO:0000256" key="1">
    <source>
        <dbReference type="ARBA" id="ARBA00005879"/>
    </source>
</evidence>
<dbReference type="Gene3D" id="3.30.950.10">
    <property type="entry name" value="Methyltransferase, Cobalt-precorrin-4 Transmethylase, Domain 2"/>
    <property type="match status" value="1"/>
</dbReference>
<dbReference type="EMBL" id="VDEM01000037">
    <property type="protein sequence ID" value="KAF0823152.1"/>
    <property type="molecule type" value="Genomic_DNA"/>
</dbReference>
<keyword evidence="4 9" id="KW-0489">Methyltransferase</keyword>
<gene>
    <name evidence="11" type="ORF">KIS1582_3047</name>
</gene>
<evidence type="ECO:0000256" key="6">
    <source>
        <dbReference type="ARBA" id="ARBA00022691"/>
    </source>
</evidence>
<dbReference type="PANTHER" id="PTHR45790">
    <property type="entry name" value="SIROHEME SYNTHASE-RELATED"/>
    <property type="match status" value="1"/>
</dbReference>
<organism evidence="11 12">
    <name type="scientific">Cytobacillus firmus</name>
    <name type="common">Bacillus firmus</name>
    <dbReference type="NCBI Taxonomy" id="1399"/>
    <lineage>
        <taxon>Bacteria</taxon>
        <taxon>Bacillati</taxon>
        <taxon>Bacillota</taxon>
        <taxon>Bacilli</taxon>
        <taxon>Bacillales</taxon>
        <taxon>Bacillaceae</taxon>
        <taxon>Cytobacillus</taxon>
    </lineage>
</organism>
<proteinExistence type="inferred from homology"/>
<evidence type="ECO:0000256" key="5">
    <source>
        <dbReference type="ARBA" id="ARBA00022679"/>
    </source>
</evidence>